<name>A0A0A9BN34_ARUDO</name>
<sequence length="13" mass="1519">MKFEQLNVQVSVP</sequence>
<proteinExistence type="predicted"/>
<accession>A0A0A9BN34</accession>
<protein>
    <submittedName>
        <fullName evidence="1">Uncharacterized protein</fullName>
    </submittedName>
</protein>
<reference evidence="1" key="2">
    <citation type="journal article" date="2015" name="Data Brief">
        <title>Shoot transcriptome of the giant reed, Arundo donax.</title>
        <authorList>
            <person name="Barrero R.A."/>
            <person name="Guerrero F.D."/>
            <person name="Moolhuijzen P."/>
            <person name="Goolsby J.A."/>
            <person name="Tidwell J."/>
            <person name="Bellgard S.E."/>
            <person name="Bellgard M.I."/>
        </authorList>
    </citation>
    <scope>NUCLEOTIDE SEQUENCE</scope>
    <source>
        <tissue evidence="1">Shoot tissue taken approximately 20 cm above the soil surface</tissue>
    </source>
</reference>
<organism evidence="1">
    <name type="scientific">Arundo donax</name>
    <name type="common">Giant reed</name>
    <name type="synonym">Donax arundinaceus</name>
    <dbReference type="NCBI Taxonomy" id="35708"/>
    <lineage>
        <taxon>Eukaryota</taxon>
        <taxon>Viridiplantae</taxon>
        <taxon>Streptophyta</taxon>
        <taxon>Embryophyta</taxon>
        <taxon>Tracheophyta</taxon>
        <taxon>Spermatophyta</taxon>
        <taxon>Magnoliopsida</taxon>
        <taxon>Liliopsida</taxon>
        <taxon>Poales</taxon>
        <taxon>Poaceae</taxon>
        <taxon>PACMAD clade</taxon>
        <taxon>Arundinoideae</taxon>
        <taxon>Arundineae</taxon>
        <taxon>Arundo</taxon>
    </lineage>
</organism>
<reference evidence="1" key="1">
    <citation type="submission" date="2014-09" db="EMBL/GenBank/DDBJ databases">
        <authorList>
            <person name="Magalhaes I.L.F."/>
            <person name="Oliveira U."/>
            <person name="Santos F.R."/>
            <person name="Vidigal T.H.D.A."/>
            <person name="Brescovit A.D."/>
            <person name="Santos A.J."/>
        </authorList>
    </citation>
    <scope>NUCLEOTIDE SEQUENCE</scope>
    <source>
        <tissue evidence="1">Shoot tissue taken approximately 20 cm above the soil surface</tissue>
    </source>
</reference>
<evidence type="ECO:0000313" key="1">
    <source>
        <dbReference type="EMBL" id="JAD62605.1"/>
    </source>
</evidence>
<dbReference type="EMBL" id="GBRH01235290">
    <property type="protein sequence ID" value="JAD62605.1"/>
    <property type="molecule type" value="Transcribed_RNA"/>
</dbReference>